<evidence type="ECO:0000256" key="1">
    <source>
        <dbReference type="SAM" id="MobiDB-lite"/>
    </source>
</evidence>
<proteinExistence type="predicted"/>
<reference evidence="2 3" key="1">
    <citation type="submission" date="2024-09" db="EMBL/GenBank/DDBJ databases">
        <title>Chromosome-scale assembly of Riccia sorocarpa.</title>
        <authorList>
            <person name="Paukszto L."/>
        </authorList>
    </citation>
    <scope>NUCLEOTIDE SEQUENCE [LARGE SCALE GENOMIC DNA]</scope>
    <source>
        <strain evidence="2">LP-2024</strain>
        <tissue evidence="2">Aerial parts of the thallus</tissue>
    </source>
</reference>
<dbReference type="AlphaFoldDB" id="A0ABD3I9M6"/>
<gene>
    <name evidence="2" type="ORF">R1sor_017246</name>
</gene>
<sequence>MEPNILQQKPGRVGEKINYKRHEKVMPGLSDKAREARDWIFREIKDPGVITMKPRKRWRIDGPGLFVRFTREEAHTLLNNVCTLSNIHMLPEMRRLQCWYFPRLPKVDHGPNYHPAPLLPRRRRASSIFARPQEWVDEDRHGRWNKSTPLDTESEIEANWREKMRGWDLQELQQLEEWTDMKTCDAQSIHSSDFVPTSVEGSEGEDYSDHGGNNSEDDWWGS</sequence>
<comment type="caution">
    <text evidence="2">The sequence shown here is derived from an EMBL/GenBank/DDBJ whole genome shotgun (WGS) entry which is preliminary data.</text>
</comment>
<name>A0ABD3I9M6_9MARC</name>
<dbReference type="EMBL" id="JBJQOH010000001">
    <property type="protein sequence ID" value="KAL3699224.1"/>
    <property type="molecule type" value="Genomic_DNA"/>
</dbReference>
<feature type="region of interest" description="Disordered" evidence="1">
    <location>
        <begin position="187"/>
        <end position="222"/>
    </location>
</feature>
<protein>
    <submittedName>
        <fullName evidence="2">Uncharacterized protein</fullName>
    </submittedName>
</protein>
<evidence type="ECO:0000313" key="2">
    <source>
        <dbReference type="EMBL" id="KAL3699224.1"/>
    </source>
</evidence>
<dbReference type="Proteomes" id="UP001633002">
    <property type="component" value="Unassembled WGS sequence"/>
</dbReference>
<keyword evidence="3" id="KW-1185">Reference proteome</keyword>
<evidence type="ECO:0000313" key="3">
    <source>
        <dbReference type="Proteomes" id="UP001633002"/>
    </source>
</evidence>
<accession>A0ABD3I9M6</accession>
<organism evidence="2 3">
    <name type="scientific">Riccia sorocarpa</name>
    <dbReference type="NCBI Taxonomy" id="122646"/>
    <lineage>
        <taxon>Eukaryota</taxon>
        <taxon>Viridiplantae</taxon>
        <taxon>Streptophyta</taxon>
        <taxon>Embryophyta</taxon>
        <taxon>Marchantiophyta</taxon>
        <taxon>Marchantiopsida</taxon>
        <taxon>Marchantiidae</taxon>
        <taxon>Marchantiales</taxon>
        <taxon>Ricciaceae</taxon>
        <taxon>Riccia</taxon>
    </lineage>
</organism>